<dbReference type="InterPro" id="IPR048331">
    <property type="entry name" value="PcRGLX/YetA_3rd"/>
</dbReference>
<dbReference type="PANTHER" id="PTHR40081:SF1">
    <property type="entry name" value="TAT PATHWAY SIGNAL SEQUENCE DOMAIN PROTEIN"/>
    <property type="match status" value="1"/>
</dbReference>
<dbReference type="EMBL" id="RZNZ01000004">
    <property type="protein sequence ID" value="KAA8821418.1"/>
    <property type="molecule type" value="Genomic_DNA"/>
</dbReference>
<feature type="domain" description="PcRGLX/YetA-like central beta-sandwich" evidence="2">
    <location>
        <begin position="92"/>
        <end position="460"/>
    </location>
</feature>
<dbReference type="AlphaFoldDB" id="A0A5J5DX02"/>
<sequence length="897" mass="99893">MKIHLLPNRSRAGHVTFGGYWSRGEAPADAAFALADASGLPIDVQSAPAAYWSDGSIKWSTHTADAFRIGDEAELSVLPAGAPVPSIGRAVTVEETEDHTGYIVHNGVLSLIVPKPGGASKPAIAMNVMRGDVPAADRIYPVFDLERRDASAEGTCETRSVTHYEGVIDAVTVEQSGPVQVVFRFDGRHIPNPRIIADHTATGPDDPVDMPEPSMPFVIRLAVCAGEKDLKLTHTFAYDGKESRDFLKGMGIRVDLPLTGHAHEHHVHFQTDNGTFHEAAEMFFGNHWDQSPAVLRRQLDGDLPDAELTENLRKAEADLPIWNRYALVQDASSHFRIVKQTKPGCCELTCDRGSRAPGAMAVTGTSGGVMIGMRDFWRKYPGELEVAGLGTAAAQATAWFHAPAADAYDFRHYDTRTYTYTCYEGFDYMLSTAYGVAVTSEATIRLLDAMPKGGQVADFAAQVDRPAVAVGAPEYYHAKRAFGEWSLPAAPDDPSVKPSERWLENELAKAFDYYKAEVEHRDWYGLFDYGDVMHTYDPARHVWRYDVGGFAWQNTELIPTYWLWTYFLRTGREDVYTLAEAMTRHTSEVDIYHFGPLQGLGTRHNVRHWGCSCKEPRIAMAGHHRFLYYLSGDARVGDVMNEVLPVDLTIKRRGKGGDGASFPVDGDLMPTRSGPDWSSFVSNWLTAYERTLDPKYREWIERGVNDIAAAPFRLISGPSFMYDVKTKDLKYMGEDRGTPNQHLQLCQGGIQIWAEVADELDLPVLREMLVEEGSFYTLSAEEKLRRCGDEELAHRPFGWPSLITEILGLAATDTNDEKLGRFTWDVLFDTVLRGGDGGYNPTAYTRDGGGRTEYDIPWNSTNCTSRWALGVIDNLEYIRQWLPDEVPTEVTGGDFFH</sequence>
<name>A0A5J5DX02_9BIFI</name>
<proteinExistence type="predicted"/>
<organism evidence="5 6">
    <name type="scientific">Bifidobacterium vespertilionis</name>
    <dbReference type="NCBI Taxonomy" id="2562524"/>
    <lineage>
        <taxon>Bacteria</taxon>
        <taxon>Bacillati</taxon>
        <taxon>Actinomycetota</taxon>
        <taxon>Actinomycetes</taxon>
        <taxon>Bifidobacteriales</taxon>
        <taxon>Bifidobacteriaceae</taxon>
        <taxon>Bifidobacterium</taxon>
    </lineage>
</organism>
<evidence type="ECO:0000313" key="7">
    <source>
        <dbReference type="Proteomes" id="UP000374630"/>
    </source>
</evidence>
<dbReference type="PANTHER" id="PTHR40081">
    <property type="entry name" value="CONCANAVALIN A-LIKE LECTIN/GLUCANASE"/>
    <property type="match status" value="1"/>
</dbReference>
<evidence type="ECO:0000259" key="3">
    <source>
        <dbReference type="Pfam" id="PF21346"/>
    </source>
</evidence>
<evidence type="ECO:0000259" key="1">
    <source>
        <dbReference type="Pfam" id="PF19501"/>
    </source>
</evidence>
<evidence type="ECO:0000313" key="4">
    <source>
        <dbReference type="EMBL" id="KAA8821418.1"/>
    </source>
</evidence>
<reference evidence="6 7" key="1">
    <citation type="journal article" date="2019" name="Syst. Appl. Microbiol.">
        <title>Characterization of Bifidobacterium species in feaces of the Egyptian fruit bat: Description of B. vespertilionis sp. nov. and B. rousetti sp. nov.</title>
        <authorList>
            <person name="Modesto M."/>
            <person name="Satti M."/>
            <person name="Watanabe K."/>
            <person name="Puglisi E."/>
            <person name="Morelli L."/>
            <person name="Huang C.-H."/>
            <person name="Liou J.-S."/>
            <person name="Miyashita M."/>
            <person name="Tamura T."/>
            <person name="Saito S."/>
            <person name="Mori K."/>
            <person name="Huang L."/>
            <person name="Sciavilla P."/>
            <person name="Sandri C."/>
            <person name="Spiezio C."/>
            <person name="Vitali F."/>
            <person name="Cavalieri D."/>
            <person name="Perpetuini G."/>
            <person name="Tofalo R."/>
            <person name="Bonetti A."/>
            <person name="Arita M."/>
            <person name="Mattarelli P."/>
        </authorList>
    </citation>
    <scope>NUCLEOTIDE SEQUENCE [LARGE SCALE GENOMIC DNA]</scope>
    <source>
        <strain evidence="4 7">RST16</strain>
        <strain evidence="5 6">RST8</strain>
    </source>
</reference>
<protein>
    <recommendedName>
        <fullName evidence="8">Tat pathway signal sequence domain protein</fullName>
    </recommendedName>
</protein>
<dbReference type="InterPro" id="IPR048329">
    <property type="entry name" value="PcRGLX_1st"/>
</dbReference>
<dbReference type="EMBL" id="RZOA01000003">
    <property type="protein sequence ID" value="KAA8824363.1"/>
    <property type="molecule type" value="Genomic_DNA"/>
</dbReference>
<gene>
    <name evidence="5" type="ORF">EM848_02530</name>
    <name evidence="4" type="ORF">EMO90_04510</name>
</gene>
<keyword evidence="7" id="KW-1185">Reference proteome</keyword>
<evidence type="ECO:0008006" key="8">
    <source>
        <dbReference type="Google" id="ProtNLM"/>
    </source>
</evidence>
<dbReference type="Pfam" id="PF21346">
    <property type="entry name" value="PcRGLX_3rd"/>
    <property type="match status" value="1"/>
</dbReference>
<comment type="caution">
    <text evidence="5">The sequence shown here is derived from an EMBL/GenBank/DDBJ whole genome shotgun (WGS) entry which is preliminary data.</text>
</comment>
<dbReference type="Pfam" id="PF19501">
    <property type="entry name" value="PcRGLX_1st"/>
    <property type="match status" value="1"/>
</dbReference>
<evidence type="ECO:0000259" key="2">
    <source>
        <dbReference type="Pfam" id="PF21345"/>
    </source>
</evidence>
<dbReference type="RefSeq" id="WP_150353433.1">
    <property type="nucleotide sequence ID" value="NZ_RZNZ01000004.1"/>
</dbReference>
<dbReference type="Proteomes" id="UP000345527">
    <property type="component" value="Unassembled WGS sequence"/>
</dbReference>
<dbReference type="InterPro" id="IPR048330">
    <property type="entry name" value="PcRGLX/YetA_2nd"/>
</dbReference>
<dbReference type="OrthoDB" id="262615at2"/>
<feature type="domain" description="PcRGLX/YetA-like N-terminal RIFT barrel" evidence="1">
    <location>
        <begin position="3"/>
        <end position="66"/>
    </location>
</feature>
<dbReference type="Pfam" id="PF21345">
    <property type="entry name" value="PcRGLX_2nd"/>
    <property type="match status" value="1"/>
</dbReference>
<dbReference type="InterPro" id="IPR045793">
    <property type="entry name" value="PcRGLX/YetA-like"/>
</dbReference>
<evidence type="ECO:0000313" key="5">
    <source>
        <dbReference type="EMBL" id="KAA8824363.1"/>
    </source>
</evidence>
<accession>A0A5J5DX02</accession>
<feature type="domain" description="PcRGLX/YetA-like C-terminal alpha/alpha toroid" evidence="3">
    <location>
        <begin position="467"/>
        <end position="882"/>
    </location>
</feature>
<dbReference type="Proteomes" id="UP000374630">
    <property type="component" value="Unassembled WGS sequence"/>
</dbReference>
<evidence type="ECO:0000313" key="6">
    <source>
        <dbReference type="Proteomes" id="UP000345527"/>
    </source>
</evidence>